<dbReference type="InterPro" id="IPR033891">
    <property type="entry name" value="TTC38"/>
</dbReference>
<keyword evidence="4" id="KW-0802">TPR repeat</keyword>
<evidence type="ECO:0000256" key="2">
    <source>
        <dbReference type="ARBA" id="ARBA00019992"/>
    </source>
</evidence>
<keyword evidence="3" id="KW-0677">Repeat</keyword>
<evidence type="ECO:0000256" key="3">
    <source>
        <dbReference type="ARBA" id="ARBA00022737"/>
    </source>
</evidence>
<comment type="similarity">
    <text evidence="1">Belongs to the TTC38 family.</text>
</comment>
<organism evidence="5">
    <name type="scientific">Hydra vulgaris</name>
    <name type="common">Hydra</name>
    <name type="synonym">Hydra attenuata</name>
    <dbReference type="NCBI Taxonomy" id="6087"/>
    <lineage>
        <taxon>Eukaryota</taxon>
        <taxon>Metazoa</taxon>
        <taxon>Cnidaria</taxon>
        <taxon>Hydrozoa</taxon>
        <taxon>Hydroidolina</taxon>
        <taxon>Anthoathecata</taxon>
        <taxon>Aplanulata</taxon>
        <taxon>Hydridae</taxon>
        <taxon>Hydra</taxon>
    </lineage>
</organism>
<name>T2MC59_HYDVU</name>
<gene>
    <name evidence="5" type="primary">TTC38</name>
</gene>
<proteinExistence type="evidence at transcript level"/>
<evidence type="ECO:0000256" key="4">
    <source>
        <dbReference type="ARBA" id="ARBA00022803"/>
    </source>
</evidence>
<sequence length="459" mass="52464">MAWRDCQAWCDEGLSLSTTCNQTARLFDAALNQYVTWTENPNLDGLQGTLKSLQNTSPDFAMGMVLSIGLDLMSTGRTPRLDQEFNNSIKQLNQLSQSNSLSKREKLHCKAVGLFASENLKSACNVWEDILVDYPNDILALKFAYDTYFYLGNSMMIRDSVGRVLPFYKSTNPFYGYLKGMYAFGLQETNLYSLAEKYGKEALALNQYDCWASHSLAHCYEMTGQTHTGIDFLSSTEEQWKRGSMLACHNYWHWALYHVENGDYDSALDIYDQQISSRSKSSFPLDIVDAVSLLKRLEIQGVYVGERWEDIYEICQSRLNDHVTVFNDAHYLMSCLGAKKEQSVNLFLRSVNDYIEISNGDNKDINVQVGLSLYKSIVAFTDERYDDVVELLYPIKYDLVKIGGSNAQRDVFQQILLEASIKSKAYFKLAKALLHERKLVKENSPLTDRMMSRLLICHE</sequence>
<dbReference type="OrthoDB" id="1427555at2759"/>
<dbReference type="AlphaFoldDB" id="T2MC59"/>
<evidence type="ECO:0000256" key="1">
    <source>
        <dbReference type="ARBA" id="ARBA00005857"/>
    </source>
</evidence>
<dbReference type="CDD" id="cd05804">
    <property type="entry name" value="StaR_like"/>
    <property type="match status" value="1"/>
</dbReference>
<dbReference type="SUPFAM" id="SSF48452">
    <property type="entry name" value="TPR-like"/>
    <property type="match status" value="1"/>
</dbReference>
<dbReference type="PANTHER" id="PTHR16263">
    <property type="entry name" value="TETRATRICOPEPTIDE REPEAT PROTEIN 38"/>
    <property type="match status" value="1"/>
</dbReference>
<evidence type="ECO:0000313" key="5">
    <source>
        <dbReference type="EMBL" id="CDG69666.1"/>
    </source>
</evidence>
<dbReference type="InterPro" id="IPR011990">
    <property type="entry name" value="TPR-like_helical_dom_sf"/>
</dbReference>
<dbReference type="Gene3D" id="1.25.40.10">
    <property type="entry name" value="Tetratricopeptide repeat domain"/>
    <property type="match status" value="1"/>
</dbReference>
<dbReference type="PANTHER" id="PTHR16263:SF4">
    <property type="entry name" value="TETRATRICOPEPTIDE REPEAT PROTEIN 38"/>
    <property type="match status" value="1"/>
</dbReference>
<reference evidence="5" key="1">
    <citation type="journal article" date="2013" name="Genome Biol. Evol.">
        <title>Punctuated emergences of genetic and phenotypic innovations in eumetazoan, bilaterian, euteleostome, and hominidae ancestors.</title>
        <authorList>
            <person name="Wenger Y."/>
            <person name="Galliot B."/>
        </authorList>
    </citation>
    <scope>NUCLEOTIDE SEQUENCE</scope>
    <source>
        <tissue evidence="5">Whole animals</tissue>
    </source>
</reference>
<dbReference type="EMBL" id="HAAD01003434">
    <property type="protein sequence ID" value="CDG69666.1"/>
    <property type="molecule type" value="mRNA"/>
</dbReference>
<protein>
    <recommendedName>
        <fullName evidence="2">Tetratricopeptide repeat protein 38</fullName>
    </recommendedName>
</protein>
<accession>T2MC59</accession>